<name>A0A502FVQ7_9PROT</name>
<accession>A0A502FVQ7</accession>
<feature type="transmembrane region" description="Helical" evidence="1">
    <location>
        <begin position="40"/>
        <end position="58"/>
    </location>
</feature>
<evidence type="ECO:0000313" key="2">
    <source>
        <dbReference type="EMBL" id="TPG53554.1"/>
    </source>
</evidence>
<dbReference type="AlphaFoldDB" id="A0A502FVQ7"/>
<dbReference type="Pfam" id="PF10947">
    <property type="entry name" value="DUF2628"/>
    <property type="match status" value="1"/>
</dbReference>
<comment type="caution">
    <text evidence="2">The sequence shown here is derived from an EMBL/GenBank/DDBJ whole genome shotgun (WGS) entry which is preliminary data.</text>
</comment>
<evidence type="ECO:0000313" key="3">
    <source>
        <dbReference type="Proteomes" id="UP000317078"/>
    </source>
</evidence>
<reference evidence="2 3" key="1">
    <citation type="journal article" date="2019" name="Environ. Microbiol.">
        <title>Species interactions and distinct microbial communities in high Arctic permafrost affected cryosols are associated with the CH4 and CO2 gas fluxes.</title>
        <authorList>
            <person name="Altshuler I."/>
            <person name="Hamel J."/>
            <person name="Turney S."/>
            <person name="Magnuson E."/>
            <person name="Levesque R."/>
            <person name="Greer C."/>
            <person name="Whyte L.G."/>
        </authorList>
    </citation>
    <scope>NUCLEOTIDE SEQUENCE [LARGE SCALE GENOMIC DNA]</scope>
    <source>
        <strain evidence="2 3">S9.3B</strain>
    </source>
</reference>
<keyword evidence="1" id="KW-0472">Membrane</keyword>
<evidence type="ECO:0000256" key="1">
    <source>
        <dbReference type="SAM" id="Phobius"/>
    </source>
</evidence>
<dbReference type="RefSeq" id="WP_140884817.1">
    <property type="nucleotide sequence ID" value="NZ_RCZP01000016.1"/>
</dbReference>
<dbReference type="OrthoDB" id="7285394at2"/>
<gene>
    <name evidence="2" type="ORF">EAH89_16455</name>
</gene>
<dbReference type="EMBL" id="RCZP01000016">
    <property type="protein sequence ID" value="TPG53554.1"/>
    <property type="molecule type" value="Genomic_DNA"/>
</dbReference>
<keyword evidence="3" id="KW-1185">Reference proteome</keyword>
<dbReference type="InterPro" id="IPR024399">
    <property type="entry name" value="DUF2628"/>
</dbReference>
<keyword evidence="1" id="KW-0812">Transmembrane</keyword>
<sequence length="122" mass="13525">MRVFTVHARAGEGKPATRLVREGFSGWATLFGPLWLIRHGLWLALLGYLLLATAVAFVPDPWEGWATLALQLLLGLHARDLQRWTLRRRGFATEGVVAGRDEEEALLRLLSARPGLARGVMA</sequence>
<dbReference type="Proteomes" id="UP000317078">
    <property type="component" value="Unassembled WGS sequence"/>
</dbReference>
<proteinExistence type="predicted"/>
<keyword evidence="1" id="KW-1133">Transmembrane helix</keyword>
<organism evidence="2 3">
    <name type="scientific">Muricoccus nepalensis</name>
    <dbReference type="NCBI Taxonomy" id="1854500"/>
    <lineage>
        <taxon>Bacteria</taxon>
        <taxon>Pseudomonadati</taxon>
        <taxon>Pseudomonadota</taxon>
        <taxon>Alphaproteobacteria</taxon>
        <taxon>Acetobacterales</taxon>
        <taxon>Roseomonadaceae</taxon>
        <taxon>Muricoccus</taxon>
    </lineage>
</organism>
<protein>
    <submittedName>
        <fullName evidence="2">DUF2628 domain-containing protein</fullName>
    </submittedName>
</protein>